<comment type="caution">
    <text evidence="2">The sequence shown here is derived from an EMBL/GenBank/DDBJ whole genome shotgun (WGS) entry which is preliminary data.</text>
</comment>
<evidence type="ECO:0000256" key="1">
    <source>
        <dbReference type="SAM" id="Phobius"/>
    </source>
</evidence>
<evidence type="ECO:0000313" key="2">
    <source>
        <dbReference type="EMBL" id="GJE28085.1"/>
    </source>
</evidence>
<feature type="transmembrane region" description="Helical" evidence="1">
    <location>
        <begin position="21"/>
        <end position="42"/>
    </location>
</feature>
<dbReference type="EMBL" id="BPQV01000008">
    <property type="protein sequence ID" value="GJE28085.1"/>
    <property type="molecule type" value="Genomic_DNA"/>
</dbReference>
<name>A0ABQ4TB22_METOR</name>
<feature type="transmembrane region" description="Helical" evidence="1">
    <location>
        <begin position="94"/>
        <end position="114"/>
    </location>
</feature>
<keyword evidence="3" id="KW-1185">Reference proteome</keyword>
<dbReference type="RefSeq" id="WP_238311876.1">
    <property type="nucleotide sequence ID" value="NZ_BPQV01000008.1"/>
</dbReference>
<keyword evidence="1" id="KW-0812">Transmembrane</keyword>
<accession>A0ABQ4TB22</accession>
<keyword evidence="1" id="KW-0472">Membrane</keyword>
<gene>
    <name evidence="2" type="ORF">LKMONMHP_2949</name>
</gene>
<proteinExistence type="predicted"/>
<organism evidence="2 3">
    <name type="scientific">Methylobacterium organophilum</name>
    <dbReference type="NCBI Taxonomy" id="410"/>
    <lineage>
        <taxon>Bacteria</taxon>
        <taxon>Pseudomonadati</taxon>
        <taxon>Pseudomonadota</taxon>
        <taxon>Alphaproteobacteria</taxon>
        <taxon>Hyphomicrobiales</taxon>
        <taxon>Methylobacteriaceae</taxon>
        <taxon>Methylobacterium</taxon>
    </lineage>
</organism>
<reference evidence="2" key="1">
    <citation type="journal article" date="2021" name="Front. Microbiol.">
        <title>Comprehensive Comparative Genomics and Phenotyping of Methylobacterium Species.</title>
        <authorList>
            <person name="Alessa O."/>
            <person name="Ogura Y."/>
            <person name="Fujitani Y."/>
            <person name="Takami H."/>
            <person name="Hayashi T."/>
            <person name="Sahin N."/>
            <person name="Tani A."/>
        </authorList>
    </citation>
    <scope>NUCLEOTIDE SEQUENCE</scope>
    <source>
        <strain evidence="2">NBRC 15689</strain>
    </source>
</reference>
<sequence length="125" mass="13893">MTFDQARDEFSRLHRLFTFHLGVAVGLSWLTALYSAAHAPWVHNIRALIDPARALDRIESTGSYLFAMPAVLTLAWLSVFFGREVMRQFRTLPNQAAEFAAAALVAFGVFYLSIDRAVAALSVGF</sequence>
<protein>
    <submittedName>
        <fullName evidence="2">Uncharacterized protein</fullName>
    </submittedName>
</protein>
<dbReference type="Proteomes" id="UP001055156">
    <property type="component" value="Unassembled WGS sequence"/>
</dbReference>
<reference evidence="2" key="2">
    <citation type="submission" date="2021-08" db="EMBL/GenBank/DDBJ databases">
        <authorList>
            <person name="Tani A."/>
            <person name="Ola A."/>
            <person name="Ogura Y."/>
            <person name="Katsura K."/>
            <person name="Hayashi T."/>
        </authorList>
    </citation>
    <scope>NUCLEOTIDE SEQUENCE</scope>
    <source>
        <strain evidence="2">NBRC 15689</strain>
    </source>
</reference>
<feature type="transmembrane region" description="Helical" evidence="1">
    <location>
        <begin position="62"/>
        <end position="82"/>
    </location>
</feature>
<evidence type="ECO:0000313" key="3">
    <source>
        <dbReference type="Proteomes" id="UP001055156"/>
    </source>
</evidence>
<keyword evidence="1" id="KW-1133">Transmembrane helix</keyword>